<accession>A0A0R3TI53</accession>
<proteinExistence type="predicted"/>
<reference evidence="1 2" key="2">
    <citation type="submission" date="2018-11" db="EMBL/GenBank/DDBJ databases">
        <authorList>
            <consortium name="Pathogen Informatics"/>
        </authorList>
    </citation>
    <scope>NUCLEOTIDE SEQUENCE [LARGE SCALE GENOMIC DNA]</scope>
</reference>
<dbReference type="AlphaFoldDB" id="A0A0R3TI53"/>
<organism evidence="3">
    <name type="scientific">Rodentolepis nana</name>
    <name type="common">Dwarf tapeworm</name>
    <name type="synonym">Hymenolepis nana</name>
    <dbReference type="NCBI Taxonomy" id="102285"/>
    <lineage>
        <taxon>Eukaryota</taxon>
        <taxon>Metazoa</taxon>
        <taxon>Spiralia</taxon>
        <taxon>Lophotrochozoa</taxon>
        <taxon>Platyhelminthes</taxon>
        <taxon>Cestoda</taxon>
        <taxon>Eucestoda</taxon>
        <taxon>Cyclophyllidea</taxon>
        <taxon>Hymenolepididae</taxon>
        <taxon>Rodentolepis</taxon>
    </lineage>
</organism>
<reference evidence="3" key="1">
    <citation type="submission" date="2017-02" db="UniProtKB">
        <authorList>
            <consortium name="WormBaseParasite"/>
        </authorList>
    </citation>
    <scope>IDENTIFICATION</scope>
</reference>
<dbReference type="EMBL" id="UZAE01008169">
    <property type="protein sequence ID" value="VDO02601.1"/>
    <property type="molecule type" value="Genomic_DNA"/>
</dbReference>
<protein>
    <submittedName>
        <fullName evidence="3">Ovule protein</fullName>
    </submittedName>
</protein>
<evidence type="ECO:0000313" key="2">
    <source>
        <dbReference type="Proteomes" id="UP000278807"/>
    </source>
</evidence>
<dbReference type="Proteomes" id="UP000278807">
    <property type="component" value="Unassembled WGS sequence"/>
</dbReference>
<dbReference type="WBParaSite" id="HNAJ_0000674401-mRNA-1">
    <property type="protein sequence ID" value="HNAJ_0000674401-mRNA-1"/>
    <property type="gene ID" value="HNAJ_0000674401"/>
</dbReference>
<keyword evidence="2" id="KW-1185">Reference proteome</keyword>
<sequence>MLIIGVDFRSSIISKLSEAEFIMDSFQMTRFQSVQMTHTGLVIVVYSIQHFISLSSVTFRLCVVRLAQESRYDYHHLASDVGSFDLL</sequence>
<evidence type="ECO:0000313" key="1">
    <source>
        <dbReference type="EMBL" id="VDO02601.1"/>
    </source>
</evidence>
<evidence type="ECO:0000313" key="3">
    <source>
        <dbReference type="WBParaSite" id="HNAJ_0000674401-mRNA-1"/>
    </source>
</evidence>
<gene>
    <name evidence="1" type="ORF">HNAJ_LOCUS6741</name>
</gene>
<name>A0A0R3TI53_RODNA</name>